<evidence type="ECO:0000313" key="13">
    <source>
        <dbReference type="EMBL" id="CAH0107926.1"/>
    </source>
</evidence>
<dbReference type="OrthoDB" id="6346612at2759"/>
<evidence type="ECO:0000256" key="3">
    <source>
        <dbReference type="ARBA" id="ARBA00022475"/>
    </source>
</evidence>
<dbReference type="InterPro" id="IPR017452">
    <property type="entry name" value="GPCR_Rhodpsn_7TM"/>
</dbReference>
<evidence type="ECO:0000259" key="12">
    <source>
        <dbReference type="PROSITE" id="PS50262"/>
    </source>
</evidence>
<feature type="transmembrane region" description="Helical" evidence="11">
    <location>
        <begin position="301"/>
        <end position="327"/>
    </location>
</feature>
<feature type="transmembrane region" description="Helical" evidence="11">
    <location>
        <begin position="521"/>
        <end position="542"/>
    </location>
</feature>
<gene>
    <name evidence="13" type="ORF">DGAL_LOCUS11265</name>
</gene>
<evidence type="ECO:0000256" key="5">
    <source>
        <dbReference type="ARBA" id="ARBA00022989"/>
    </source>
</evidence>
<comment type="subcellular location">
    <subcellularLocation>
        <location evidence="1">Cell membrane</location>
        <topology evidence="1">Multi-pass membrane protein</topology>
    </subcellularLocation>
</comment>
<comment type="caution">
    <text evidence="13">The sequence shown here is derived from an EMBL/GenBank/DDBJ whole genome shotgun (WGS) entry which is preliminary data.</text>
</comment>
<dbReference type="SUPFAM" id="SSF81321">
    <property type="entry name" value="Family A G protein-coupled receptor-like"/>
    <property type="match status" value="2"/>
</dbReference>
<feature type="transmembrane region" description="Helical" evidence="11">
    <location>
        <begin position="181"/>
        <end position="200"/>
    </location>
</feature>
<feature type="domain" description="G-protein coupled receptors family 1 profile" evidence="12">
    <location>
        <begin position="46"/>
        <end position="363"/>
    </location>
</feature>
<feature type="transmembrane region" description="Helical" evidence="11">
    <location>
        <begin position="99"/>
        <end position="120"/>
    </location>
</feature>
<evidence type="ECO:0000256" key="1">
    <source>
        <dbReference type="ARBA" id="ARBA00004651"/>
    </source>
</evidence>
<reference evidence="13" key="1">
    <citation type="submission" date="2021-11" db="EMBL/GenBank/DDBJ databases">
        <authorList>
            <person name="Schell T."/>
        </authorList>
    </citation>
    <scope>NUCLEOTIDE SEQUENCE</scope>
    <source>
        <strain evidence="13">M5</strain>
    </source>
</reference>
<feature type="transmembrane region" description="Helical" evidence="11">
    <location>
        <begin position="446"/>
        <end position="467"/>
    </location>
</feature>
<feature type="transmembrane region" description="Helical" evidence="11">
    <location>
        <begin position="34"/>
        <end position="54"/>
    </location>
</feature>
<dbReference type="Gene3D" id="1.20.1070.10">
    <property type="entry name" value="Rhodopsin 7-helix transmembrane proteins"/>
    <property type="match status" value="2"/>
</dbReference>
<sequence>MNEPICAANATFPWRNNTLEFYVMDQNFTRVQEVFRSSVVTIGMLLNVIVFSVISFSRQLRYPRHIFWAAVSFFECLFLFEYALELAVVLNRDRKACQILLLVYPVDYSLLLLTLLLAAIDRYISIVRYEWYKSNVTNRDVVLLISTAFAVSCIVITSPYWTGYLSIYNCTINVTHVNWVFVWDLILGIVCVVLHFNIFIKTRALIRQYVPKSRQKPITVKFVKSTQVGPSNVSSSALGAVKDVIPTSTDRVFITLPNENDESLRHHQESSLVASSVHLHRERFTSKQISKRSNKVSRLEIQAALIMSFNILPFSLCTFPVSCYAIALYWCIRLEGDCDNILLTWTYIWDLFMLHSIYNPVMFMSTSPEFWKALLHISKKLTNIKMNESVSLMWDETFDLIVMGHSITLAQHLYRTLVFSVGMFVNYMVVMVTSISRQFLHQPRHIFWAAISLFEFIFIVNSVLESITVQYHDELACRFWIVLYPVDGSALMLCHLLATIDRYVSIVRYEWYKDKVTNRRVVGLISFAFVLSFVVFTSPFWTGYRSIYNCTINLTHLLIVQTWNFLLALVCVLLHFKIFYETKTLVRHYLPNYRRWASVKFVKFPQSDFPPGQSLESNNKSTARVFIESVETSSANKSGAVQNSLLPSRPSALHNACWIRLDEYTFLHPDPDILFIELMDGYERDKFNKSYWLQH</sequence>
<dbReference type="PROSITE" id="PS50262">
    <property type="entry name" value="G_PROTEIN_RECEP_F1_2"/>
    <property type="match status" value="2"/>
</dbReference>
<feature type="transmembrane region" description="Helical" evidence="11">
    <location>
        <begin position="413"/>
        <end position="434"/>
    </location>
</feature>
<dbReference type="CDD" id="cd00637">
    <property type="entry name" value="7tm_classA_rhodopsin-like"/>
    <property type="match status" value="1"/>
</dbReference>
<dbReference type="AlphaFoldDB" id="A0A8J2RTE1"/>
<dbReference type="Proteomes" id="UP000789390">
    <property type="component" value="Unassembled WGS sequence"/>
</dbReference>
<evidence type="ECO:0000256" key="10">
    <source>
        <dbReference type="ARBA" id="ARBA00023224"/>
    </source>
</evidence>
<keyword evidence="9" id="KW-0325">Glycoprotein</keyword>
<dbReference type="GO" id="GO:0001973">
    <property type="term" value="P:G protein-coupled adenosine receptor signaling pathway"/>
    <property type="evidence" value="ECO:0007669"/>
    <property type="project" value="TreeGrafter"/>
</dbReference>
<keyword evidence="5 11" id="KW-1133">Transmembrane helix</keyword>
<keyword evidence="8" id="KW-0675">Receptor</keyword>
<evidence type="ECO:0000256" key="6">
    <source>
        <dbReference type="ARBA" id="ARBA00023040"/>
    </source>
</evidence>
<keyword evidence="6" id="KW-0297">G-protein coupled receptor</keyword>
<comment type="similarity">
    <text evidence="2">Belongs to the G-protein coupled receptor 1 family.</text>
</comment>
<keyword evidence="3" id="KW-1003">Cell membrane</keyword>
<feature type="transmembrane region" description="Helical" evidence="11">
    <location>
        <begin position="141"/>
        <end position="161"/>
    </location>
</feature>
<dbReference type="PANTHER" id="PTHR24246">
    <property type="entry name" value="OLFACTORY RECEPTOR AND ADENOSINE RECEPTOR"/>
    <property type="match status" value="1"/>
</dbReference>
<name>A0A8J2RTE1_9CRUS</name>
<evidence type="ECO:0000256" key="9">
    <source>
        <dbReference type="ARBA" id="ARBA00023180"/>
    </source>
</evidence>
<keyword evidence="7 11" id="KW-0472">Membrane</keyword>
<evidence type="ECO:0000256" key="8">
    <source>
        <dbReference type="ARBA" id="ARBA00023170"/>
    </source>
</evidence>
<dbReference type="GO" id="GO:0004930">
    <property type="term" value="F:G protein-coupled receptor activity"/>
    <property type="evidence" value="ECO:0007669"/>
    <property type="project" value="UniProtKB-KW"/>
</dbReference>
<evidence type="ECO:0000313" key="14">
    <source>
        <dbReference type="Proteomes" id="UP000789390"/>
    </source>
</evidence>
<proteinExistence type="inferred from homology"/>
<evidence type="ECO:0000256" key="4">
    <source>
        <dbReference type="ARBA" id="ARBA00022692"/>
    </source>
</evidence>
<keyword evidence="10" id="KW-0807">Transducer</keyword>
<evidence type="ECO:0000256" key="2">
    <source>
        <dbReference type="ARBA" id="ARBA00010663"/>
    </source>
</evidence>
<feature type="domain" description="G-protein coupled receptors family 1 profile" evidence="12">
    <location>
        <begin position="425"/>
        <end position="574"/>
    </location>
</feature>
<keyword evidence="14" id="KW-1185">Reference proteome</keyword>
<dbReference type="PANTHER" id="PTHR24246:SF27">
    <property type="entry name" value="ADENOSINE RECEPTOR, ISOFORM A"/>
    <property type="match status" value="1"/>
</dbReference>
<protein>
    <recommendedName>
        <fullName evidence="12">G-protein coupled receptors family 1 profile domain-containing protein</fullName>
    </recommendedName>
</protein>
<dbReference type="GO" id="GO:0007189">
    <property type="term" value="P:adenylate cyclase-activating G protein-coupled receptor signaling pathway"/>
    <property type="evidence" value="ECO:0007669"/>
    <property type="project" value="TreeGrafter"/>
</dbReference>
<evidence type="ECO:0000256" key="7">
    <source>
        <dbReference type="ARBA" id="ARBA00023136"/>
    </source>
</evidence>
<feature type="transmembrane region" description="Helical" evidence="11">
    <location>
        <begin position="479"/>
        <end position="500"/>
    </location>
</feature>
<dbReference type="Pfam" id="PF00001">
    <property type="entry name" value="7tm_1"/>
    <property type="match status" value="2"/>
</dbReference>
<organism evidence="13 14">
    <name type="scientific">Daphnia galeata</name>
    <dbReference type="NCBI Taxonomy" id="27404"/>
    <lineage>
        <taxon>Eukaryota</taxon>
        <taxon>Metazoa</taxon>
        <taxon>Ecdysozoa</taxon>
        <taxon>Arthropoda</taxon>
        <taxon>Crustacea</taxon>
        <taxon>Branchiopoda</taxon>
        <taxon>Diplostraca</taxon>
        <taxon>Cladocera</taxon>
        <taxon>Anomopoda</taxon>
        <taxon>Daphniidae</taxon>
        <taxon>Daphnia</taxon>
    </lineage>
</organism>
<feature type="transmembrane region" description="Helical" evidence="11">
    <location>
        <begin position="562"/>
        <end position="580"/>
    </location>
</feature>
<evidence type="ECO:0000256" key="11">
    <source>
        <dbReference type="SAM" id="Phobius"/>
    </source>
</evidence>
<keyword evidence="4 11" id="KW-0812">Transmembrane</keyword>
<dbReference type="EMBL" id="CAKKLH010000280">
    <property type="protein sequence ID" value="CAH0107926.1"/>
    <property type="molecule type" value="Genomic_DNA"/>
</dbReference>
<dbReference type="InterPro" id="IPR000276">
    <property type="entry name" value="GPCR_Rhodpsn"/>
</dbReference>
<accession>A0A8J2RTE1</accession>
<dbReference type="GO" id="GO:0005886">
    <property type="term" value="C:plasma membrane"/>
    <property type="evidence" value="ECO:0007669"/>
    <property type="project" value="UniProtKB-SubCell"/>
</dbReference>
<feature type="transmembrane region" description="Helical" evidence="11">
    <location>
        <begin position="66"/>
        <end position="84"/>
    </location>
</feature>